<sequence>MEHGSRTKPNRMKRSIGVLAAGAMFAAACTGGGGSSSDTLPTGPSTTGPGGATNTPVGTTTATGSSGATSTDDTSGRLGFRLSEGQSSAAEPAPIEPTDGTLLTSAEIDAVLDRLPEWDLPDDDTQEFNRPVASLGPPLVGDTIATPFPPAPDEPTTPPDVASEPLDVLRFQPEGPVDVAPFLSLTFNEPMVPLATLEQLDAVDVPVEMSPAVDGRWRWIGTRTLRFEVLPEADTSIDRLPAATEFTVTVPAGTESANGAVLADAFSFSFSTPPADLEWVTGLSDSMPLEPVFVAQFDQRVDSDAIVELIDFSAGDVIDVRLATDAEIEADDSARNVMAGALPNRSVAFVPVAPLAPDTAVSISIGPGIPSLEGPLTSSAAYSDAGRTYAPLTVTDRNCGYGDCRPFSPFIIEFNNSLDPELFDPATVRVEPAVPGLRAEVSGSQLVVRGATSGNTTYTVSVAAELTDVFGQTLGELYTTDFSVGPAQPFLTGPNRRFVTTDPFAPTPSLAYTSVNHDELYVTAWRVDPSQYRDFETYVDSLYDRDAPRDPEWTPALTAVIDIDADPDEITETVVDLGDAFEVSDGPIVVRVETDPDLTPDDDEYWQNQPIITWVQSTTLGVDAFVGSDELIVWTTDLLTGDPVPNAAVELVGTSRTTTTDADGLARVDLDGQAISGLVATADGATGMLPAGWFDGWQASERGSESRWYVIDDRGVYRPGETVRVAGFVREIDAADAQLALVAGDQTVQYTVFDPQGNELVVDTADVNALGGFNLTFEVPEESNTGYAYIDMRLAGAERYNTNHQFQIQDFRTPEFEVTARTESPAPYYVGEPATVAVDAAYYAGGPLPNADVNWTVSTLETSFTPPNRGDFNFGIWTPWWYRSYDVYSDGGAYYEDDYYFDECFDCFPTSDDRIREFSGTTNGNGSHFLQIDFEAADADGAPVDQPSSVTAEATVFDVNRQAFSSRTNVLVHPASYYVGLRSERAFVRKGEPLEIDVIVADVDGAAIAGREVEVVAGRLEYGYDGGRYTELLVDEQTCTVTSDASDEGVRCEFATELGGQYRITAVVADDAGRTNRAVFTQWVSGSTAPPSRNLEQGEVTIVPDAETYAPGDTAELLVQAPFAPATGLVTVTRAGIESTQVIDAPDGSAVVTVPIADDDIPNLQVQVDMVGSAERVGDDGTPLPDAPRRPAFAVGQIGLQIPPVSRTLDVTATPASADVSPGSATTIDVAVVDAGGAPVAGAGVVVIAVDEAVLSLSDYTLRDPISTFYQGVGTQLSPELVRRSIILANPDLLDAGIDQGVVDESEDGAMAEAPADEEAMEESAGAPAAADTVGRAATDGAAAATPIDVRSNFDALAVFAPDETTGPDGTITVDVELPDNVTRYRIMAVAVDGVDEFGSGESSLTARLPITVRPSAPRFLNFGDRFELPVVVQNQTDEAVEVDIALEVANLDLDDATASSTDGDAATGKRVTISANDRVEVRFPTSAVEVGTARFRVATVSGDFADAAEIDLPVYTPATAEAFATYGVLDGDDAIAQPLLAPDGVFPQFGGLEITTSSTALQALTDAVLYLYDYDYESADGYAARLMGVAALRDVLDAFDADGLPDVDTLNASVGRDIERLQALQNGDGGFPYWQRNRESVPWVSIMSAHALVLARDNGYTVDENVLSFALQHLADIESYIPAVYGQETRDSISAYALYVRDLAGQRDSAKAIDLYRRSGGVDGTLQVDGLARLWPVLDDTGARDEIEREIANRAVETPAAATFATSYGEDAYLIAHSDRRTDGIVLGALVSETPDNDLIPKVVTGLLGNQNRGRWRNVYENVFILLSLNEYFGTFESVDPDFIARAWLGDTYAAETEFRGRSTDSFLTEVPMAELVDAGDTDLVIDKDGAGRLYYRLGLRYAPDDLDLDPRDEGFVVERVYEAIDDPSDVVRNDDGSWTVKAGASVRVRLTMVADARRTHVALIDGMPAGFEAVNPAFATSVTVPLSDPSARSGYWWWQWYEHQNLRDDRAEAFTSYLPAGTFEYTYVARATTPGDFVVPPTRAEEIYAPEVFGRSASDRVVIVD</sequence>
<keyword evidence="7" id="KW-1185">Reference proteome</keyword>
<evidence type="ECO:0000313" key="7">
    <source>
        <dbReference type="Proteomes" id="UP000011863"/>
    </source>
</evidence>
<evidence type="ECO:0000256" key="3">
    <source>
        <dbReference type="SAM" id="SignalP"/>
    </source>
</evidence>
<dbReference type="InterPro" id="IPR001599">
    <property type="entry name" value="Macroglobln_a2"/>
</dbReference>
<organism evidence="6 7">
    <name type="scientific">Ilumatobacter coccineus (strain NBRC 103263 / KCTC 29153 / YM16-304)</name>
    <dbReference type="NCBI Taxonomy" id="1313172"/>
    <lineage>
        <taxon>Bacteria</taxon>
        <taxon>Bacillati</taxon>
        <taxon>Actinomycetota</taxon>
        <taxon>Acidimicrobiia</taxon>
        <taxon>Acidimicrobiales</taxon>
        <taxon>Ilumatobacteraceae</taxon>
        <taxon>Ilumatobacter</taxon>
    </lineage>
</organism>
<dbReference type="SUPFAM" id="SSF48239">
    <property type="entry name" value="Terpenoid cyclases/Protein prenyltransferases"/>
    <property type="match status" value="1"/>
</dbReference>
<evidence type="ECO:0000256" key="2">
    <source>
        <dbReference type="SAM" id="MobiDB-lite"/>
    </source>
</evidence>
<dbReference type="PROSITE" id="PS51257">
    <property type="entry name" value="PROKAR_LIPOPROTEIN"/>
    <property type="match status" value="1"/>
</dbReference>
<feature type="signal peptide" evidence="3">
    <location>
        <begin position="1"/>
        <end position="28"/>
    </location>
</feature>
<dbReference type="Pfam" id="PF17973">
    <property type="entry name" value="bMG10"/>
    <property type="match status" value="1"/>
</dbReference>
<evidence type="ECO:0000313" key="6">
    <source>
        <dbReference type="EMBL" id="BAN03677.1"/>
    </source>
</evidence>
<dbReference type="SMART" id="SM01360">
    <property type="entry name" value="A2M"/>
    <property type="match status" value="1"/>
</dbReference>
<dbReference type="PANTHER" id="PTHR40094">
    <property type="entry name" value="ALPHA-2-MACROGLOBULIN HOMOLOG"/>
    <property type="match status" value="1"/>
</dbReference>
<evidence type="ECO:0008006" key="8">
    <source>
        <dbReference type="Google" id="ProtNLM"/>
    </source>
</evidence>
<dbReference type="Gene3D" id="1.50.10.20">
    <property type="match status" value="1"/>
</dbReference>
<feature type="compositionally biased region" description="Low complexity" evidence="2">
    <location>
        <begin position="1323"/>
        <end position="1334"/>
    </location>
</feature>
<dbReference type="PANTHER" id="PTHR40094:SF1">
    <property type="entry name" value="UBIQUITIN DOMAIN-CONTAINING PROTEIN"/>
    <property type="match status" value="1"/>
</dbReference>
<dbReference type="InterPro" id="IPR008930">
    <property type="entry name" value="Terpenoid_cyclase/PrenylTrfase"/>
</dbReference>
<feature type="region of interest" description="Disordered" evidence="2">
    <location>
        <begin position="1308"/>
        <end position="1334"/>
    </location>
</feature>
<dbReference type="Gene3D" id="2.60.40.3710">
    <property type="match status" value="1"/>
</dbReference>
<gene>
    <name evidence="6" type="ORF">YM304_33630</name>
</gene>
<dbReference type="Pfam" id="PF00207">
    <property type="entry name" value="A2M"/>
    <property type="match status" value="1"/>
</dbReference>
<dbReference type="GO" id="GO:0004866">
    <property type="term" value="F:endopeptidase inhibitor activity"/>
    <property type="evidence" value="ECO:0007669"/>
    <property type="project" value="InterPro"/>
</dbReference>
<proteinExistence type="inferred from homology"/>
<evidence type="ECO:0000259" key="4">
    <source>
        <dbReference type="SMART" id="SM01359"/>
    </source>
</evidence>
<dbReference type="EMBL" id="AP012057">
    <property type="protein sequence ID" value="BAN03677.1"/>
    <property type="molecule type" value="Genomic_DNA"/>
</dbReference>
<dbReference type="GO" id="GO:0005975">
    <property type="term" value="P:carbohydrate metabolic process"/>
    <property type="evidence" value="ECO:0007669"/>
    <property type="project" value="UniProtKB-ARBA"/>
</dbReference>
<evidence type="ECO:0000256" key="1">
    <source>
        <dbReference type="ARBA" id="ARBA00010556"/>
    </source>
</evidence>
<name>A0A6C7EAB9_ILUCY</name>
<dbReference type="InterPro" id="IPR041246">
    <property type="entry name" value="Bact_MG10"/>
</dbReference>
<dbReference type="InterPro" id="IPR013783">
    <property type="entry name" value="Ig-like_fold"/>
</dbReference>
<protein>
    <recommendedName>
        <fullName evidence="8">Alpha-2-macroglobulin domain-containing protein</fullName>
    </recommendedName>
</protein>
<feature type="domain" description="Alpha-2-macroglobulin bait region" evidence="4">
    <location>
        <begin position="1100"/>
        <end position="1257"/>
    </location>
</feature>
<feature type="chain" id="PRO_5038491655" description="Alpha-2-macroglobulin domain-containing protein" evidence="3">
    <location>
        <begin position="29"/>
        <end position="2067"/>
    </location>
</feature>
<dbReference type="Pfam" id="PF07703">
    <property type="entry name" value="A2M_BRD"/>
    <property type="match status" value="1"/>
</dbReference>
<reference evidence="6 7" key="1">
    <citation type="journal article" date="2013" name="Int. J. Syst. Evol. Microbiol.">
        <title>Ilumatobacter nonamiense sp. nov. and Ilumatobacter coccineum sp. nov., isolated from seashore sand.</title>
        <authorList>
            <person name="Matsumoto A."/>
            <person name="Kasai H."/>
            <person name="Matsuo Y."/>
            <person name="Shizuri Y."/>
            <person name="Ichikawa N."/>
            <person name="Fujita N."/>
            <person name="Omura S."/>
            <person name="Takahashi Y."/>
        </authorList>
    </citation>
    <scope>NUCLEOTIDE SEQUENCE [LARGE SCALE GENOMIC DNA]</scope>
    <source>
        <strain evidence="7">NBRC 103263 / KCTC 29153 / YM16-304</strain>
    </source>
</reference>
<feature type="compositionally biased region" description="Acidic residues" evidence="2">
    <location>
        <begin position="1308"/>
        <end position="1322"/>
    </location>
</feature>
<evidence type="ECO:0000259" key="5">
    <source>
        <dbReference type="SMART" id="SM01360"/>
    </source>
</evidence>
<dbReference type="InterPro" id="IPR002890">
    <property type="entry name" value="MG2"/>
</dbReference>
<dbReference type="KEGG" id="aym:YM304_33630"/>
<dbReference type="SMART" id="SM01359">
    <property type="entry name" value="A2M_N_2"/>
    <property type="match status" value="1"/>
</dbReference>
<dbReference type="Pfam" id="PF01835">
    <property type="entry name" value="MG2"/>
    <property type="match status" value="1"/>
</dbReference>
<feature type="compositionally biased region" description="Low complexity" evidence="2">
    <location>
        <begin position="36"/>
        <end position="73"/>
    </location>
</feature>
<accession>A0A6C7EAB9</accession>
<comment type="similarity">
    <text evidence="1">Belongs to the protease inhibitor I39 (alpha-2-macroglobulin) family. Bacterial alpha-2-macroglobulin subfamily.</text>
</comment>
<keyword evidence="3" id="KW-0732">Signal</keyword>
<dbReference type="Gene3D" id="2.60.40.10">
    <property type="entry name" value="Immunoglobulins"/>
    <property type="match status" value="1"/>
</dbReference>
<dbReference type="Gene3D" id="2.60.40.1930">
    <property type="match status" value="1"/>
</dbReference>
<dbReference type="Proteomes" id="UP000011863">
    <property type="component" value="Chromosome"/>
</dbReference>
<dbReference type="InterPro" id="IPR011625">
    <property type="entry name" value="A2M_N_BRD"/>
</dbReference>
<dbReference type="InterPro" id="IPR051802">
    <property type="entry name" value="YfhM-like"/>
</dbReference>
<feature type="domain" description="Alpha-2-macroglobulin" evidence="5">
    <location>
        <begin position="1358"/>
        <end position="1447"/>
    </location>
</feature>
<feature type="region of interest" description="Disordered" evidence="2">
    <location>
        <begin position="28"/>
        <end position="80"/>
    </location>
</feature>